<accession>A0A938XVA8</accession>
<comment type="caution">
    <text evidence="4">The sequence shown here is derived from an EMBL/GenBank/DDBJ whole genome shotgun (WGS) entry which is preliminary data.</text>
</comment>
<keyword evidence="5" id="KW-1185">Reference proteome</keyword>
<evidence type="ECO:0000256" key="1">
    <source>
        <dbReference type="ARBA" id="ARBA00022679"/>
    </source>
</evidence>
<proteinExistence type="predicted"/>
<dbReference type="Pfam" id="PF00583">
    <property type="entry name" value="Acetyltransf_1"/>
    <property type="match status" value="1"/>
</dbReference>
<dbReference type="PANTHER" id="PTHR42919:SF8">
    <property type="entry name" value="N-ALPHA-ACETYLTRANSFERASE 50"/>
    <property type="match status" value="1"/>
</dbReference>
<evidence type="ECO:0000313" key="4">
    <source>
        <dbReference type="EMBL" id="MBM7556247.1"/>
    </source>
</evidence>
<gene>
    <name evidence="4" type="ORF">JOC47_001083</name>
</gene>
<dbReference type="InterPro" id="IPR016181">
    <property type="entry name" value="Acyl_CoA_acyltransferase"/>
</dbReference>
<dbReference type="EMBL" id="JAFBDQ010000004">
    <property type="protein sequence ID" value="MBM7556247.1"/>
    <property type="molecule type" value="Genomic_DNA"/>
</dbReference>
<dbReference type="EC" id="2.3.1.267" evidence="4"/>
<dbReference type="AlphaFoldDB" id="A0A938XVA8"/>
<dbReference type="Gene3D" id="3.40.630.30">
    <property type="match status" value="1"/>
</dbReference>
<keyword evidence="2 4" id="KW-0012">Acyltransferase</keyword>
<dbReference type="SUPFAM" id="SSF55729">
    <property type="entry name" value="Acyl-CoA N-acyltransferases (Nat)"/>
    <property type="match status" value="1"/>
</dbReference>
<dbReference type="InterPro" id="IPR051556">
    <property type="entry name" value="N-term/lysine_N-AcTrnsfr"/>
</dbReference>
<evidence type="ECO:0000259" key="3">
    <source>
        <dbReference type="PROSITE" id="PS51186"/>
    </source>
</evidence>
<dbReference type="RefSeq" id="WP_204700979.1">
    <property type="nucleotide sequence ID" value="NZ_JAFBDQ010000004.1"/>
</dbReference>
<dbReference type="InterPro" id="IPR000182">
    <property type="entry name" value="GNAT_dom"/>
</dbReference>
<dbReference type="PANTHER" id="PTHR42919">
    <property type="entry name" value="N-ALPHA-ACETYLTRANSFERASE"/>
    <property type="match status" value="1"/>
</dbReference>
<keyword evidence="1 4" id="KW-0808">Transferase</keyword>
<feature type="domain" description="N-acetyltransferase" evidence="3">
    <location>
        <begin position="3"/>
        <end position="150"/>
    </location>
</feature>
<evidence type="ECO:0000256" key="2">
    <source>
        <dbReference type="ARBA" id="ARBA00023315"/>
    </source>
</evidence>
<evidence type="ECO:0000313" key="5">
    <source>
        <dbReference type="Proteomes" id="UP000774000"/>
    </source>
</evidence>
<dbReference type="Proteomes" id="UP000774000">
    <property type="component" value="Unassembled WGS sequence"/>
</dbReference>
<reference evidence="4" key="1">
    <citation type="submission" date="2021-01" db="EMBL/GenBank/DDBJ databases">
        <title>Genomic Encyclopedia of Type Strains, Phase IV (KMG-IV): sequencing the most valuable type-strain genomes for metagenomic binning, comparative biology and taxonomic classification.</title>
        <authorList>
            <person name="Goeker M."/>
        </authorList>
    </citation>
    <scope>NUCLEOTIDE SEQUENCE</scope>
    <source>
        <strain evidence="4">DSM 23230</strain>
    </source>
</reference>
<sequence length="150" mass="17401">MEIKIKRLTNNFQKIIEEIIAIEKEAFGEGGLNHWGVPPFIYHGAVYVAMVDKEVVGVIEYMRDFDDKDKTYLYGLAVAKDYREQGIGNKLLEYSLNELKERKINTVELTVEPDNEAALNLYRQFDFEKIAYRKAEYGPGEDRVIMKLSL</sequence>
<dbReference type="CDD" id="cd04301">
    <property type="entry name" value="NAT_SF"/>
    <property type="match status" value="1"/>
</dbReference>
<organism evidence="4 5">
    <name type="scientific">Halanaerobacter jeridensis</name>
    <dbReference type="NCBI Taxonomy" id="706427"/>
    <lineage>
        <taxon>Bacteria</taxon>
        <taxon>Bacillati</taxon>
        <taxon>Bacillota</taxon>
        <taxon>Clostridia</taxon>
        <taxon>Halanaerobiales</taxon>
        <taxon>Halobacteroidaceae</taxon>
        <taxon>Halanaerobacter</taxon>
    </lineage>
</organism>
<dbReference type="GO" id="GO:0008999">
    <property type="term" value="F:protein-N-terminal-alanine acetyltransferase activity"/>
    <property type="evidence" value="ECO:0007669"/>
    <property type="project" value="UniProtKB-EC"/>
</dbReference>
<dbReference type="PROSITE" id="PS51186">
    <property type="entry name" value="GNAT"/>
    <property type="match status" value="1"/>
</dbReference>
<name>A0A938XVA8_9FIRM</name>
<protein>
    <submittedName>
        <fullName evidence="4">Ribosomal-protein-alanine N-acetyltransferase</fullName>
        <ecNumber evidence="4">2.3.1.267</ecNumber>
    </submittedName>
</protein>